<evidence type="ECO:0000313" key="2">
    <source>
        <dbReference type="EMBL" id="KOG91373.1"/>
    </source>
</evidence>
<name>A0ABR5JD48_9ACTN</name>
<evidence type="ECO:0000313" key="3">
    <source>
        <dbReference type="Proteomes" id="UP000037020"/>
    </source>
</evidence>
<feature type="non-terminal residue" evidence="2">
    <location>
        <position position="1"/>
    </location>
</feature>
<dbReference type="InterPro" id="IPR022291">
    <property type="entry name" value="Bacteriocin_synth_cyclodeHase"/>
</dbReference>
<reference evidence="2 3" key="1">
    <citation type="submission" date="2015-07" db="EMBL/GenBank/DDBJ databases">
        <authorList>
            <person name="Ju K.-S."/>
            <person name="Doroghazi J.R."/>
            <person name="Metcalf W.W."/>
        </authorList>
    </citation>
    <scope>NUCLEOTIDE SEQUENCE [LARGE SCALE GENOMIC DNA]</scope>
    <source>
        <strain evidence="2 3">NRRL B-3589</strain>
    </source>
</reference>
<protein>
    <recommendedName>
        <fullName evidence="1">YcaO domain-containing protein</fullName>
    </recommendedName>
</protein>
<accession>A0ABR5JD48</accession>
<dbReference type="Pfam" id="PF02624">
    <property type="entry name" value="YcaO"/>
    <property type="match status" value="1"/>
</dbReference>
<dbReference type="EMBL" id="LGUT01000291">
    <property type="protein sequence ID" value="KOG91373.1"/>
    <property type="molecule type" value="Genomic_DNA"/>
</dbReference>
<comment type="caution">
    <text evidence="2">The sequence shown here is derived from an EMBL/GenBank/DDBJ whole genome shotgun (WGS) entry which is preliminary data.</text>
</comment>
<dbReference type="PROSITE" id="PS51664">
    <property type="entry name" value="YCAO"/>
    <property type="match status" value="1"/>
</dbReference>
<dbReference type="Gene3D" id="3.30.1330.230">
    <property type="match status" value="1"/>
</dbReference>
<keyword evidence="3" id="KW-1185">Reference proteome</keyword>
<dbReference type="NCBIfam" id="TIGR03604">
    <property type="entry name" value="TOMM_cyclo_SagD"/>
    <property type="match status" value="1"/>
</dbReference>
<dbReference type="Proteomes" id="UP000037020">
    <property type="component" value="Unassembled WGS sequence"/>
</dbReference>
<dbReference type="InterPro" id="IPR003776">
    <property type="entry name" value="YcaO-like_dom"/>
</dbReference>
<feature type="domain" description="YcaO" evidence="1">
    <location>
        <begin position="146"/>
        <end position="518"/>
    </location>
</feature>
<dbReference type="PANTHER" id="PTHR37809">
    <property type="entry name" value="RIBOSOMAL PROTEIN S12 METHYLTHIOTRANSFERASE ACCESSORY FACTOR YCAO"/>
    <property type="match status" value="1"/>
</dbReference>
<dbReference type="Gene3D" id="3.40.50.720">
    <property type="entry name" value="NAD(P)-binding Rossmann-like Domain"/>
    <property type="match status" value="1"/>
</dbReference>
<dbReference type="NCBIfam" id="TIGR00702">
    <property type="entry name" value="YcaO-type kinase domain"/>
    <property type="match status" value="1"/>
</dbReference>
<proteinExistence type="predicted"/>
<organism evidence="2 3">
    <name type="scientific">Streptomyces varsoviensis</name>
    <dbReference type="NCBI Taxonomy" id="67373"/>
    <lineage>
        <taxon>Bacteria</taxon>
        <taxon>Bacillati</taxon>
        <taxon>Actinomycetota</taxon>
        <taxon>Actinomycetes</taxon>
        <taxon>Kitasatosporales</taxon>
        <taxon>Streptomycetaceae</taxon>
        <taxon>Streptomyces</taxon>
    </lineage>
</organism>
<evidence type="ECO:0000259" key="1">
    <source>
        <dbReference type="PROSITE" id="PS51664"/>
    </source>
</evidence>
<dbReference type="PANTHER" id="PTHR37809:SF1">
    <property type="entry name" value="RIBOSOMAL PROTEIN S12 METHYLTHIOTRANSFERASE ACCESSORY FACTOR YCAO"/>
    <property type="match status" value="1"/>
</dbReference>
<dbReference type="NCBIfam" id="TIGR03882">
    <property type="entry name" value="cyclo_dehyd_2"/>
    <property type="match status" value="1"/>
</dbReference>
<gene>
    <name evidence="2" type="ORF">ADK38_03560</name>
</gene>
<dbReference type="Gene3D" id="3.30.160.660">
    <property type="match status" value="1"/>
</dbReference>
<dbReference type="Gene3D" id="3.30.40.250">
    <property type="match status" value="1"/>
</dbReference>
<dbReference type="InterPro" id="IPR027624">
    <property type="entry name" value="TOMM_cyclo_SagD"/>
</dbReference>
<sequence length="518" mass="56848">LTGAGAHLVAHAAARWVAGHRAPDQSAVWTLDTFTMEGRHHDLRARPQCPRCGDPGLMAEQAERPVRFASRRKAADGGSGHRSRTPQEVLAAYGHLISPVTGVVKEIRRIPRGPAFLNSFVAGSNTAAGGHSMEALRAGLRCANGGKGTTALHAEVSALCEALERHSGHFHGDERVIRGTLRAMGEAAVHPDACQLYDPRQFAGRADWNAAHGLFQQVPEAFDERAEVDWTPVWSVTEGRHRLLPTAMLYYNTPAGMAGSRFFRADSNGAAAGASLEDAVLQGFLELVERDAVALWWYNRGRLPGIDLDGDDDPWTAEFRAVHRSLNRETWALDLTSDLGIPVVAAFSRRTDKAAEDITFGFGAHFDPRIALRRALTEVNQLLPAVVEARADGTGYTCDDPEALRWWTRATTQNQPYLRPAAHAPARRAADLPYTHHEDLAQDLDHVRRLCDRHGLNLLVLDQTRPDIGLPVVKVVVPGLRHFWARFAPGRLFDVPVALGRRAEPLPYGQLNPVPLFV</sequence>